<dbReference type="InterPro" id="IPR029045">
    <property type="entry name" value="ClpP/crotonase-like_dom_sf"/>
</dbReference>
<sequence length="257" mass="28345">MSNTVLLSIEENIATLTLNRPSSMNAMDIELLNTLLTKLKEVKESDAKLLVITGEGKAFSAGGDIKTMLQQADESGFHSVMNTIKEIIITLYTMPLVTVSAVNGAAAGLGLSFALASDYVLADENAKLAMNFIGIGLIPDGGGHFFMKNRLGVEKAKKLIWQGQKLTATEAYKLGLIDDVLSGNFQDELKEKINLLSKHPLKAMVETKLIYTELHRPELEKVLEMETNGQQKMRKTKDHQEGMKAFMEKRTPNFIGE</sequence>
<organism evidence="2 3">
    <name type="scientific">Salirhabdus euzebyi</name>
    <dbReference type="NCBI Taxonomy" id="394506"/>
    <lineage>
        <taxon>Bacteria</taxon>
        <taxon>Bacillati</taxon>
        <taxon>Bacillota</taxon>
        <taxon>Bacilli</taxon>
        <taxon>Bacillales</taxon>
        <taxon>Bacillaceae</taxon>
        <taxon>Salirhabdus</taxon>
    </lineage>
</organism>
<dbReference type="Gene3D" id="3.90.226.10">
    <property type="entry name" value="2-enoyl-CoA Hydratase, Chain A, domain 1"/>
    <property type="match status" value="1"/>
</dbReference>
<comment type="caution">
    <text evidence="2">The sequence shown here is derived from an EMBL/GenBank/DDBJ whole genome shotgun (WGS) entry which is preliminary data.</text>
</comment>
<accession>A0A841Q6G6</accession>
<evidence type="ECO:0000256" key="1">
    <source>
        <dbReference type="ARBA" id="ARBA00005254"/>
    </source>
</evidence>
<evidence type="ECO:0000313" key="3">
    <source>
        <dbReference type="Proteomes" id="UP000581688"/>
    </source>
</evidence>
<dbReference type="PANTHER" id="PTHR43459:SF1">
    <property type="entry name" value="EG:BACN32G11.4 PROTEIN"/>
    <property type="match status" value="1"/>
</dbReference>
<dbReference type="Pfam" id="PF00378">
    <property type="entry name" value="ECH_1"/>
    <property type="match status" value="1"/>
</dbReference>
<dbReference type="AlphaFoldDB" id="A0A841Q6G6"/>
<reference evidence="2 3" key="1">
    <citation type="submission" date="2020-08" db="EMBL/GenBank/DDBJ databases">
        <title>Genomic Encyclopedia of Type Strains, Phase IV (KMG-IV): sequencing the most valuable type-strain genomes for metagenomic binning, comparative biology and taxonomic classification.</title>
        <authorList>
            <person name="Goeker M."/>
        </authorList>
    </citation>
    <scope>NUCLEOTIDE SEQUENCE [LARGE SCALE GENOMIC DNA]</scope>
    <source>
        <strain evidence="2 3">DSM 19612</strain>
    </source>
</reference>
<dbReference type="PANTHER" id="PTHR43459">
    <property type="entry name" value="ENOYL-COA HYDRATASE"/>
    <property type="match status" value="1"/>
</dbReference>
<gene>
    <name evidence="2" type="ORF">HNQ94_002560</name>
</gene>
<dbReference type="InterPro" id="IPR001753">
    <property type="entry name" value="Enoyl-CoA_hydra/iso"/>
</dbReference>
<dbReference type="CDD" id="cd06558">
    <property type="entry name" value="crotonase-like"/>
    <property type="match status" value="1"/>
</dbReference>
<dbReference type="Gene3D" id="1.10.12.10">
    <property type="entry name" value="Lyase 2-enoyl-coa Hydratase, Chain A, domain 2"/>
    <property type="match status" value="1"/>
</dbReference>
<protein>
    <submittedName>
        <fullName evidence="2">Enoyl-CoA hydratase/carnithine racemase</fullName>
    </submittedName>
</protein>
<dbReference type="RefSeq" id="WP_174496790.1">
    <property type="nucleotide sequence ID" value="NZ_CADDWK010000009.1"/>
</dbReference>
<name>A0A841Q6G6_9BACI</name>
<evidence type="ECO:0000313" key="2">
    <source>
        <dbReference type="EMBL" id="MBB6454109.1"/>
    </source>
</evidence>
<dbReference type="InterPro" id="IPR014748">
    <property type="entry name" value="Enoyl-CoA_hydra_C"/>
</dbReference>
<proteinExistence type="inferred from homology"/>
<comment type="similarity">
    <text evidence="1">Belongs to the enoyl-CoA hydratase/isomerase family.</text>
</comment>
<dbReference type="GO" id="GO:0003824">
    <property type="term" value="F:catalytic activity"/>
    <property type="evidence" value="ECO:0007669"/>
    <property type="project" value="UniProtKB-ARBA"/>
</dbReference>
<dbReference type="SUPFAM" id="SSF52096">
    <property type="entry name" value="ClpP/crotonase"/>
    <property type="match status" value="1"/>
</dbReference>
<dbReference type="NCBIfam" id="NF005804">
    <property type="entry name" value="PRK07659.1"/>
    <property type="match status" value="1"/>
</dbReference>
<dbReference type="EMBL" id="JACHGH010000007">
    <property type="protein sequence ID" value="MBB6454109.1"/>
    <property type="molecule type" value="Genomic_DNA"/>
</dbReference>
<keyword evidence="3" id="KW-1185">Reference proteome</keyword>
<dbReference type="Proteomes" id="UP000581688">
    <property type="component" value="Unassembled WGS sequence"/>
</dbReference>